<evidence type="ECO:0000313" key="1">
    <source>
        <dbReference type="EMBL" id="SCB61898.1"/>
    </source>
</evidence>
<evidence type="ECO:0000313" key="2">
    <source>
        <dbReference type="Proteomes" id="UP000198723"/>
    </source>
</evidence>
<dbReference type="EMBL" id="FMAJ01000026">
    <property type="protein sequence ID" value="SCB61898.1"/>
    <property type="molecule type" value="Genomic_DNA"/>
</dbReference>
<dbReference type="AlphaFoldDB" id="A0A1C3YBN0"/>
<sequence length="76" mass="8451">MILLMRRLVLTPAPKLPEFRHHIEVAMPGYLADLHSSLIEEGPEAVSHGAGKTKAGKHLTIRPGVEPDFVDQFVFH</sequence>
<proteinExistence type="predicted"/>
<gene>
    <name evidence="1" type="ORF">GA0061105_12629</name>
</gene>
<reference evidence="1 2" key="1">
    <citation type="submission" date="2016-08" db="EMBL/GenBank/DDBJ databases">
        <authorList>
            <person name="Seilhamer J.J."/>
        </authorList>
    </citation>
    <scope>NUCLEOTIDE SEQUENCE [LARGE SCALE GENOMIC DNA]</scope>
    <source>
        <strain evidence="1 2">HBR26</strain>
    </source>
</reference>
<organism evidence="1 2">
    <name type="scientific">Rhizobium aethiopicum</name>
    <dbReference type="NCBI Taxonomy" id="1138170"/>
    <lineage>
        <taxon>Bacteria</taxon>
        <taxon>Pseudomonadati</taxon>
        <taxon>Pseudomonadota</taxon>
        <taxon>Alphaproteobacteria</taxon>
        <taxon>Hyphomicrobiales</taxon>
        <taxon>Rhizobiaceae</taxon>
        <taxon>Rhizobium/Agrobacterium group</taxon>
        <taxon>Rhizobium</taxon>
    </lineage>
</organism>
<name>A0A1C3YBN0_9HYPH</name>
<protein>
    <submittedName>
        <fullName evidence="1">Uncharacterized protein</fullName>
    </submittedName>
</protein>
<accession>A0A1C3YBN0</accession>
<dbReference type="Proteomes" id="UP000198723">
    <property type="component" value="Unassembled WGS sequence"/>
</dbReference>
<dbReference type="STRING" id="1138170.GA0061105_12629"/>